<organism evidence="2 3">
    <name type="scientific">Fodinicurvata halophila</name>
    <dbReference type="NCBI Taxonomy" id="1419723"/>
    <lineage>
        <taxon>Bacteria</taxon>
        <taxon>Pseudomonadati</taxon>
        <taxon>Pseudomonadota</taxon>
        <taxon>Alphaproteobacteria</taxon>
        <taxon>Rhodospirillales</taxon>
        <taxon>Rhodovibrionaceae</taxon>
        <taxon>Fodinicurvata</taxon>
    </lineage>
</organism>
<dbReference type="Proteomes" id="UP001595799">
    <property type="component" value="Unassembled WGS sequence"/>
</dbReference>
<feature type="compositionally biased region" description="Basic residues" evidence="1">
    <location>
        <begin position="88"/>
        <end position="101"/>
    </location>
</feature>
<comment type="caution">
    <text evidence="2">The sequence shown here is derived from an EMBL/GenBank/DDBJ whole genome shotgun (WGS) entry which is preliminary data.</text>
</comment>
<evidence type="ECO:0000256" key="1">
    <source>
        <dbReference type="SAM" id="MobiDB-lite"/>
    </source>
</evidence>
<name>A0ABV8UQR9_9PROT</name>
<dbReference type="EMBL" id="JBHSCW010000010">
    <property type="protein sequence ID" value="MFC4352936.1"/>
    <property type="molecule type" value="Genomic_DNA"/>
</dbReference>
<feature type="region of interest" description="Disordered" evidence="1">
    <location>
        <begin position="78"/>
        <end position="101"/>
    </location>
</feature>
<protein>
    <submittedName>
        <fullName evidence="2">Uncharacterized protein</fullName>
    </submittedName>
</protein>
<reference evidence="3" key="1">
    <citation type="journal article" date="2019" name="Int. J. Syst. Evol. Microbiol.">
        <title>The Global Catalogue of Microorganisms (GCM) 10K type strain sequencing project: providing services to taxonomists for standard genome sequencing and annotation.</title>
        <authorList>
            <consortium name="The Broad Institute Genomics Platform"/>
            <consortium name="The Broad Institute Genome Sequencing Center for Infectious Disease"/>
            <person name="Wu L."/>
            <person name="Ma J."/>
        </authorList>
    </citation>
    <scope>NUCLEOTIDE SEQUENCE [LARGE SCALE GENOMIC DNA]</scope>
    <source>
        <strain evidence="3">CECT 8472</strain>
    </source>
</reference>
<proteinExistence type="predicted"/>
<evidence type="ECO:0000313" key="2">
    <source>
        <dbReference type="EMBL" id="MFC4352936.1"/>
    </source>
</evidence>
<evidence type="ECO:0000313" key="3">
    <source>
        <dbReference type="Proteomes" id="UP001595799"/>
    </source>
</evidence>
<dbReference type="RefSeq" id="WP_382423313.1">
    <property type="nucleotide sequence ID" value="NZ_JBHSCW010000010.1"/>
</dbReference>
<keyword evidence="3" id="KW-1185">Reference proteome</keyword>
<sequence>MVQYLSAHHSEDDPGGLIGQALEMGEAFPGPAEDLLLSWSLRLDDPPAAARRLIVRHGLERSPAGGGPRRRLVELLQETAQTGQATGTRRRGGRQARLRES</sequence>
<feature type="compositionally biased region" description="Low complexity" evidence="1">
    <location>
        <begin position="78"/>
        <end position="87"/>
    </location>
</feature>
<accession>A0ABV8UQR9</accession>
<gene>
    <name evidence="2" type="ORF">ACFOW6_15395</name>
</gene>